<protein>
    <submittedName>
        <fullName evidence="1">Uncharacterized protein</fullName>
    </submittedName>
</protein>
<sequence length="105" mass="11568">MCGCGYCRYCSIYCRYCSCGVVLSDDRTNNASQFRRGFKLHLLPDAVGIKAGEQDSREIICEKGDSVSYLRWCEGVGVVVIWLGLGLRLVLGPKPNPNPTPNPNP</sequence>
<name>A0A9D4FR98_DREPO</name>
<organism evidence="1 2">
    <name type="scientific">Dreissena polymorpha</name>
    <name type="common">Zebra mussel</name>
    <name type="synonym">Mytilus polymorpha</name>
    <dbReference type="NCBI Taxonomy" id="45954"/>
    <lineage>
        <taxon>Eukaryota</taxon>
        <taxon>Metazoa</taxon>
        <taxon>Spiralia</taxon>
        <taxon>Lophotrochozoa</taxon>
        <taxon>Mollusca</taxon>
        <taxon>Bivalvia</taxon>
        <taxon>Autobranchia</taxon>
        <taxon>Heteroconchia</taxon>
        <taxon>Euheterodonta</taxon>
        <taxon>Imparidentia</taxon>
        <taxon>Neoheterodontei</taxon>
        <taxon>Myida</taxon>
        <taxon>Dreissenoidea</taxon>
        <taxon>Dreissenidae</taxon>
        <taxon>Dreissena</taxon>
    </lineage>
</organism>
<accession>A0A9D4FR98</accession>
<evidence type="ECO:0000313" key="2">
    <source>
        <dbReference type="Proteomes" id="UP000828390"/>
    </source>
</evidence>
<dbReference type="Proteomes" id="UP000828390">
    <property type="component" value="Unassembled WGS sequence"/>
</dbReference>
<dbReference type="EMBL" id="JAIWYP010000007">
    <property type="protein sequence ID" value="KAH3801491.1"/>
    <property type="molecule type" value="Genomic_DNA"/>
</dbReference>
<gene>
    <name evidence="1" type="ORF">DPMN_155143</name>
</gene>
<reference evidence="1" key="1">
    <citation type="journal article" date="2019" name="bioRxiv">
        <title>The Genome of the Zebra Mussel, Dreissena polymorpha: A Resource for Invasive Species Research.</title>
        <authorList>
            <person name="McCartney M.A."/>
            <person name="Auch B."/>
            <person name="Kono T."/>
            <person name="Mallez S."/>
            <person name="Zhang Y."/>
            <person name="Obille A."/>
            <person name="Becker A."/>
            <person name="Abrahante J.E."/>
            <person name="Garbe J."/>
            <person name="Badalamenti J.P."/>
            <person name="Herman A."/>
            <person name="Mangelson H."/>
            <person name="Liachko I."/>
            <person name="Sullivan S."/>
            <person name="Sone E.D."/>
            <person name="Koren S."/>
            <person name="Silverstein K.A.T."/>
            <person name="Beckman K.B."/>
            <person name="Gohl D.M."/>
        </authorList>
    </citation>
    <scope>NUCLEOTIDE SEQUENCE</scope>
    <source>
        <strain evidence="1">Duluth1</strain>
        <tissue evidence="1">Whole animal</tissue>
    </source>
</reference>
<reference evidence="1" key="2">
    <citation type="submission" date="2020-11" db="EMBL/GenBank/DDBJ databases">
        <authorList>
            <person name="McCartney M.A."/>
            <person name="Auch B."/>
            <person name="Kono T."/>
            <person name="Mallez S."/>
            <person name="Becker A."/>
            <person name="Gohl D.M."/>
            <person name="Silverstein K.A.T."/>
            <person name="Koren S."/>
            <person name="Bechman K.B."/>
            <person name="Herman A."/>
            <person name="Abrahante J.E."/>
            <person name="Garbe J."/>
        </authorList>
    </citation>
    <scope>NUCLEOTIDE SEQUENCE</scope>
    <source>
        <strain evidence="1">Duluth1</strain>
        <tissue evidence="1">Whole animal</tissue>
    </source>
</reference>
<keyword evidence="2" id="KW-1185">Reference proteome</keyword>
<comment type="caution">
    <text evidence="1">The sequence shown here is derived from an EMBL/GenBank/DDBJ whole genome shotgun (WGS) entry which is preliminary data.</text>
</comment>
<evidence type="ECO:0000313" key="1">
    <source>
        <dbReference type="EMBL" id="KAH3801491.1"/>
    </source>
</evidence>
<dbReference type="AlphaFoldDB" id="A0A9D4FR98"/>
<proteinExistence type="predicted"/>